<dbReference type="AlphaFoldDB" id="A0A4Y2VLH8"/>
<sequence>MRFSREFLAVGMLTAGEPSLQAKYKCGPVSPECPPGRQPTTYCCEPVTSLPSHASPMVGKKNLQRFYWMPGEWTSMTRRLQKYQNCRSFSIRDGVMENIREISM</sequence>
<proteinExistence type="predicted"/>
<protein>
    <submittedName>
        <fullName evidence="1">Uncharacterized protein</fullName>
    </submittedName>
</protein>
<evidence type="ECO:0000313" key="2">
    <source>
        <dbReference type="Proteomes" id="UP000499080"/>
    </source>
</evidence>
<dbReference type="EMBL" id="BGPR01049040">
    <property type="protein sequence ID" value="GBO26029.1"/>
    <property type="molecule type" value="Genomic_DNA"/>
</dbReference>
<organism evidence="1 2">
    <name type="scientific">Araneus ventricosus</name>
    <name type="common">Orbweaver spider</name>
    <name type="synonym">Epeira ventricosa</name>
    <dbReference type="NCBI Taxonomy" id="182803"/>
    <lineage>
        <taxon>Eukaryota</taxon>
        <taxon>Metazoa</taxon>
        <taxon>Ecdysozoa</taxon>
        <taxon>Arthropoda</taxon>
        <taxon>Chelicerata</taxon>
        <taxon>Arachnida</taxon>
        <taxon>Araneae</taxon>
        <taxon>Araneomorphae</taxon>
        <taxon>Entelegynae</taxon>
        <taxon>Araneoidea</taxon>
        <taxon>Araneidae</taxon>
        <taxon>Araneus</taxon>
    </lineage>
</organism>
<evidence type="ECO:0000313" key="1">
    <source>
        <dbReference type="EMBL" id="GBO26029.1"/>
    </source>
</evidence>
<name>A0A4Y2VLH8_ARAVE</name>
<accession>A0A4Y2VLH8</accession>
<gene>
    <name evidence="1" type="ORF">AVEN_221622_1</name>
</gene>
<reference evidence="1 2" key="1">
    <citation type="journal article" date="2019" name="Sci. Rep.">
        <title>Orb-weaving spider Araneus ventricosus genome elucidates the spidroin gene catalogue.</title>
        <authorList>
            <person name="Kono N."/>
            <person name="Nakamura H."/>
            <person name="Ohtoshi R."/>
            <person name="Moran D.A.P."/>
            <person name="Shinohara A."/>
            <person name="Yoshida Y."/>
            <person name="Fujiwara M."/>
            <person name="Mori M."/>
            <person name="Tomita M."/>
            <person name="Arakawa K."/>
        </authorList>
    </citation>
    <scope>NUCLEOTIDE SEQUENCE [LARGE SCALE GENOMIC DNA]</scope>
</reference>
<comment type="caution">
    <text evidence="1">The sequence shown here is derived from an EMBL/GenBank/DDBJ whole genome shotgun (WGS) entry which is preliminary data.</text>
</comment>
<dbReference type="Proteomes" id="UP000499080">
    <property type="component" value="Unassembled WGS sequence"/>
</dbReference>
<keyword evidence="2" id="KW-1185">Reference proteome</keyword>